<organism evidence="1 2">
    <name type="scientific">Nocardia jinanensis</name>
    <dbReference type="NCBI Taxonomy" id="382504"/>
    <lineage>
        <taxon>Bacteria</taxon>
        <taxon>Bacillati</taxon>
        <taxon>Actinomycetota</taxon>
        <taxon>Actinomycetes</taxon>
        <taxon>Mycobacteriales</taxon>
        <taxon>Nocardiaceae</taxon>
        <taxon>Nocardia</taxon>
    </lineage>
</organism>
<gene>
    <name evidence="1" type="ORF">GCM10011588_01100</name>
</gene>
<dbReference type="InterPro" id="IPR011009">
    <property type="entry name" value="Kinase-like_dom_sf"/>
</dbReference>
<protein>
    <recommendedName>
        <fullName evidence="3">Aminoglycoside phosphotransferase domain-containing protein</fullName>
    </recommendedName>
</protein>
<comment type="caution">
    <text evidence="1">The sequence shown here is derived from an EMBL/GenBank/DDBJ whole genome shotgun (WGS) entry which is preliminary data.</text>
</comment>
<dbReference type="AlphaFoldDB" id="A0A917VJC1"/>
<evidence type="ECO:0000313" key="2">
    <source>
        <dbReference type="Proteomes" id="UP000638263"/>
    </source>
</evidence>
<evidence type="ECO:0000313" key="1">
    <source>
        <dbReference type="EMBL" id="GGK90624.1"/>
    </source>
</evidence>
<dbReference type="Pfam" id="PF02958">
    <property type="entry name" value="EcKL"/>
    <property type="match status" value="1"/>
</dbReference>
<dbReference type="RefSeq" id="WP_058856483.1">
    <property type="nucleotide sequence ID" value="NZ_BMMH01000001.1"/>
</dbReference>
<dbReference type="EMBL" id="BMMH01000001">
    <property type="protein sequence ID" value="GGK90624.1"/>
    <property type="molecule type" value="Genomic_DNA"/>
</dbReference>
<name>A0A917VJC1_9NOCA</name>
<proteinExistence type="predicted"/>
<dbReference type="SUPFAM" id="SSF56112">
    <property type="entry name" value="Protein kinase-like (PK-like)"/>
    <property type="match status" value="1"/>
</dbReference>
<reference evidence="1" key="1">
    <citation type="journal article" date="2014" name="Int. J. Syst. Evol. Microbiol.">
        <title>Complete genome sequence of Corynebacterium casei LMG S-19264T (=DSM 44701T), isolated from a smear-ripened cheese.</title>
        <authorList>
            <consortium name="US DOE Joint Genome Institute (JGI-PGF)"/>
            <person name="Walter F."/>
            <person name="Albersmeier A."/>
            <person name="Kalinowski J."/>
            <person name="Ruckert C."/>
        </authorList>
    </citation>
    <scope>NUCLEOTIDE SEQUENCE</scope>
    <source>
        <strain evidence="1">CGMCC 4.3508</strain>
    </source>
</reference>
<dbReference type="Gene3D" id="3.90.1200.10">
    <property type="match status" value="1"/>
</dbReference>
<sequence length="148" mass="16200">MGGFDRYLALVDTDARGLVRGDYRLDNMLFGAAAAERPLTVMDWQGVMRGPASTVLAYFLGAHLPLEDRRDGYDELLRVYHHALEADSAVTPAQARESERRQSFMGVVISIAASVVVERTARGDELFATLPARHCAHVLDTGALELLG</sequence>
<reference evidence="1" key="2">
    <citation type="submission" date="2020-09" db="EMBL/GenBank/DDBJ databases">
        <authorList>
            <person name="Sun Q."/>
            <person name="Zhou Y."/>
        </authorList>
    </citation>
    <scope>NUCLEOTIDE SEQUENCE</scope>
    <source>
        <strain evidence="1">CGMCC 4.3508</strain>
    </source>
</reference>
<evidence type="ECO:0008006" key="3">
    <source>
        <dbReference type="Google" id="ProtNLM"/>
    </source>
</evidence>
<dbReference type="InterPro" id="IPR004119">
    <property type="entry name" value="EcKL"/>
</dbReference>
<accession>A0A917VJC1</accession>
<dbReference type="Proteomes" id="UP000638263">
    <property type="component" value="Unassembled WGS sequence"/>
</dbReference>
<keyword evidence="2" id="KW-1185">Reference proteome</keyword>